<dbReference type="KEGG" id="dsf:UWK_01652"/>
<dbReference type="InterPro" id="IPR006224">
    <property type="entry name" value="PsdUridine_synth_RluA-like_CS"/>
</dbReference>
<dbReference type="PROSITE" id="PS01129">
    <property type="entry name" value="PSI_RLU"/>
    <property type="match status" value="1"/>
</dbReference>
<dbReference type="RefSeq" id="WP_015403901.1">
    <property type="nucleotide sequence ID" value="NC_020304.1"/>
</dbReference>
<evidence type="ECO:0000313" key="4">
    <source>
        <dbReference type="EMBL" id="AGF78210.1"/>
    </source>
</evidence>
<dbReference type="PATRIC" id="fig|1167006.5.peg.1823"/>
<proteinExistence type="inferred from homology"/>
<organism evidence="4 5">
    <name type="scientific">Desulfocapsa sulfexigens (strain DSM 10523 / SB164P1)</name>
    <dbReference type="NCBI Taxonomy" id="1167006"/>
    <lineage>
        <taxon>Bacteria</taxon>
        <taxon>Pseudomonadati</taxon>
        <taxon>Thermodesulfobacteriota</taxon>
        <taxon>Desulfobulbia</taxon>
        <taxon>Desulfobulbales</taxon>
        <taxon>Desulfocapsaceae</taxon>
        <taxon>Desulfocapsa</taxon>
    </lineage>
</organism>
<dbReference type="Pfam" id="PF00849">
    <property type="entry name" value="PseudoU_synth_2"/>
    <property type="match status" value="1"/>
</dbReference>
<dbReference type="Gene3D" id="3.30.2350.10">
    <property type="entry name" value="Pseudouridine synthase"/>
    <property type="match status" value="1"/>
</dbReference>
<dbReference type="STRING" id="1167006.UWK_01652"/>
<dbReference type="GO" id="GO:0000455">
    <property type="term" value="P:enzyme-directed rRNA pseudouridine synthesis"/>
    <property type="evidence" value="ECO:0007669"/>
    <property type="project" value="TreeGrafter"/>
</dbReference>
<dbReference type="EMBL" id="CP003985">
    <property type="protein sequence ID" value="AGF78210.1"/>
    <property type="molecule type" value="Genomic_DNA"/>
</dbReference>
<dbReference type="CDD" id="cd02869">
    <property type="entry name" value="PseudoU_synth_RluA_like"/>
    <property type="match status" value="1"/>
</dbReference>
<dbReference type="InterPro" id="IPR050188">
    <property type="entry name" value="RluA_PseudoU_synthase"/>
</dbReference>
<reference evidence="5" key="1">
    <citation type="journal article" date="2013" name="Stand. Genomic Sci.">
        <title>Complete genome sequence of Desulfocapsa sulfexigens, a marine deltaproteobacterium specialized in disproportionating inorganic sulfur compounds.</title>
        <authorList>
            <person name="Finster K.W."/>
            <person name="Kjeldsen K.U."/>
            <person name="Kube M."/>
            <person name="Reinhardt R."/>
            <person name="Mussmann M."/>
            <person name="Amann R."/>
            <person name="Schreiber L."/>
        </authorList>
    </citation>
    <scope>NUCLEOTIDE SEQUENCE [LARGE SCALE GENOMIC DNA]</scope>
    <source>
        <strain evidence="5">DSM 10523 / SB164P1</strain>
    </source>
</reference>
<dbReference type="PANTHER" id="PTHR21600">
    <property type="entry name" value="MITOCHONDRIAL RNA PSEUDOURIDINE SYNTHASE"/>
    <property type="match status" value="1"/>
</dbReference>
<dbReference type="InterPro" id="IPR006145">
    <property type="entry name" value="PsdUridine_synth_RsuA/RluA"/>
</dbReference>
<evidence type="ECO:0000313" key="5">
    <source>
        <dbReference type="Proteomes" id="UP000011721"/>
    </source>
</evidence>
<sequence length="239" mass="27295">MSYLNTIKKFKSPPERFQPKGLPILYEDHDILVVDKKHGLLTISDGKDTENTAYFKLTDYVRRGNKKSNNRVFIVHRLDKDTSGVIVFAKNEKAKRFLQEQWQTFSKTYCAVVKGILSEKEGVITSYLAENSIHKMYSVKDPEKGKLARTGYKVMKESAQYSLLEVDLLTGRKNQIRVHFAEKGHPVAGDKKYGEKDKNIKRLALHAASLTLVHPFSNIEMTFEAKVPGYFYSLVSSRG</sequence>
<dbReference type="InterPro" id="IPR020103">
    <property type="entry name" value="PsdUridine_synth_cat_dom_sf"/>
</dbReference>
<feature type="domain" description="Pseudouridine synthase RsuA/RluA-like" evidence="3">
    <location>
        <begin position="30"/>
        <end position="181"/>
    </location>
</feature>
<dbReference type="AlphaFoldDB" id="M1PES0"/>
<dbReference type="GO" id="GO:0003723">
    <property type="term" value="F:RNA binding"/>
    <property type="evidence" value="ECO:0007669"/>
    <property type="project" value="InterPro"/>
</dbReference>
<evidence type="ECO:0000256" key="1">
    <source>
        <dbReference type="ARBA" id="ARBA00010876"/>
    </source>
</evidence>
<dbReference type="eggNOG" id="COG0564">
    <property type="taxonomic scope" value="Bacteria"/>
</dbReference>
<keyword evidence="5" id="KW-1185">Reference proteome</keyword>
<dbReference type="PANTHER" id="PTHR21600:SF44">
    <property type="entry name" value="RIBOSOMAL LARGE SUBUNIT PSEUDOURIDINE SYNTHASE D"/>
    <property type="match status" value="1"/>
</dbReference>
<dbReference type="SUPFAM" id="SSF55120">
    <property type="entry name" value="Pseudouridine synthase"/>
    <property type="match status" value="1"/>
</dbReference>
<protein>
    <submittedName>
        <fullName evidence="4">23S RNA-specific pseudouridylate synthase</fullName>
    </submittedName>
</protein>
<accession>M1PES0</accession>
<dbReference type="GO" id="GO:0140098">
    <property type="term" value="F:catalytic activity, acting on RNA"/>
    <property type="evidence" value="ECO:0007669"/>
    <property type="project" value="UniProtKB-ARBA"/>
</dbReference>
<evidence type="ECO:0000256" key="2">
    <source>
        <dbReference type="ARBA" id="ARBA00023235"/>
    </source>
</evidence>
<evidence type="ECO:0000259" key="3">
    <source>
        <dbReference type="Pfam" id="PF00849"/>
    </source>
</evidence>
<keyword evidence="2" id="KW-0413">Isomerase</keyword>
<name>M1PES0_DESSD</name>
<gene>
    <name evidence="4" type="ordered locus">UWK_01652</name>
</gene>
<dbReference type="Proteomes" id="UP000011721">
    <property type="component" value="Chromosome"/>
</dbReference>
<dbReference type="HOGENOM" id="CLU_016902_11_2_7"/>
<comment type="similarity">
    <text evidence="1">Belongs to the pseudouridine synthase RluA family.</text>
</comment>
<dbReference type="GO" id="GO:0009982">
    <property type="term" value="F:pseudouridine synthase activity"/>
    <property type="evidence" value="ECO:0007669"/>
    <property type="project" value="InterPro"/>
</dbReference>